<accession>A0A6L3AVI9</accession>
<dbReference type="InterPro" id="IPR016181">
    <property type="entry name" value="Acyl_CoA_acyltransferase"/>
</dbReference>
<dbReference type="InterPro" id="IPR038740">
    <property type="entry name" value="BioF2-like_GNAT_dom"/>
</dbReference>
<gene>
    <name evidence="3" type="ORF">DS837_27990</name>
</gene>
<sequence length="385" mass="42454">MSGFRGASRMSAAGLRRATGPEPGASAPRATIACIPFPIRASDGGAMTKSRSPSAPLTITVRSALDLSPEELAGWEAILADEPVYASPFFTPGYVRLVAQCVDGVMVGLIWENGALVGVFPYELEGPGKARPVGSVFCDYQAVIARRRVDWTVEGLLAGLGLEQWRFDHLLAVQTPFAPYIQRRDVSWSIDLSQGFAVYDTWLRDGKHRPVAETRRKLRMMERELGPVTFDAHVGDHDLLDGLLARKSAQWARSGWPGRFSTYWEHRLMHRLLDTQTPGFAGMLSVLRAAGRPLAMHIGMRSRAVWHYWTTVYDDGFARYSPGNVMLVEMIKAAPGLGLHEIDLGKEDFEYKRRLHTHVVPVVEGVLSTAAPSRSLVVPAEFGVS</sequence>
<dbReference type="GO" id="GO:0016740">
    <property type="term" value="F:transferase activity"/>
    <property type="evidence" value="ECO:0007669"/>
    <property type="project" value="UniProtKB-KW"/>
</dbReference>
<name>A0A6L3AVI9_AZOBR</name>
<protein>
    <submittedName>
        <fullName evidence="3">GNAT family N-acetyltransferase</fullName>
    </submittedName>
</protein>
<evidence type="ECO:0000313" key="4">
    <source>
        <dbReference type="Proteomes" id="UP000476837"/>
    </source>
</evidence>
<dbReference type="SUPFAM" id="SSF55729">
    <property type="entry name" value="Acyl-CoA N-acyltransferases (Nat)"/>
    <property type="match status" value="1"/>
</dbReference>
<keyword evidence="3" id="KW-0808">Transferase</keyword>
<dbReference type="Proteomes" id="UP000476837">
    <property type="component" value="Unassembled WGS sequence"/>
</dbReference>
<dbReference type="EMBL" id="QOKV01000028">
    <property type="protein sequence ID" value="KAA0678341.1"/>
    <property type="molecule type" value="Genomic_DNA"/>
</dbReference>
<dbReference type="Pfam" id="PF13480">
    <property type="entry name" value="Acetyltransf_6"/>
    <property type="match status" value="1"/>
</dbReference>
<dbReference type="AlphaFoldDB" id="A0A6L3AVI9"/>
<organism evidence="3 4">
    <name type="scientific">Azospirillum brasilense</name>
    <dbReference type="NCBI Taxonomy" id="192"/>
    <lineage>
        <taxon>Bacteria</taxon>
        <taxon>Pseudomonadati</taxon>
        <taxon>Pseudomonadota</taxon>
        <taxon>Alphaproteobacteria</taxon>
        <taxon>Rhodospirillales</taxon>
        <taxon>Azospirillaceae</taxon>
        <taxon>Azospirillum</taxon>
    </lineage>
</organism>
<feature type="region of interest" description="Disordered" evidence="1">
    <location>
        <begin position="1"/>
        <end position="27"/>
    </location>
</feature>
<evidence type="ECO:0000313" key="3">
    <source>
        <dbReference type="EMBL" id="KAA0678341.1"/>
    </source>
</evidence>
<proteinExistence type="predicted"/>
<dbReference type="Gene3D" id="3.40.630.30">
    <property type="match status" value="1"/>
</dbReference>
<reference evidence="3 4" key="1">
    <citation type="submission" date="2018-07" db="EMBL/GenBank/DDBJ databases">
        <title>Genome sequence of Roseomonas fauriae ATCC 49958.</title>
        <authorList>
            <person name="Sant'Anna F.H."/>
            <person name="Baldani J.I."/>
            <person name="Zilli J.E."/>
            <person name="Reis V.M."/>
            <person name="Hartmann A."/>
            <person name="Cruz L."/>
            <person name="de Souza E.M."/>
            <person name="de Oliveira Pedrosa F."/>
            <person name="Passaglia L.M.P."/>
        </authorList>
    </citation>
    <scope>NUCLEOTIDE SEQUENCE [LARGE SCALE GENOMIC DNA]</scope>
    <source>
        <strain evidence="3 4">ATCC 49958</strain>
    </source>
</reference>
<feature type="domain" description="BioF2-like acetyltransferase" evidence="2">
    <location>
        <begin position="213"/>
        <end position="353"/>
    </location>
</feature>
<comment type="caution">
    <text evidence="3">The sequence shown here is derived from an EMBL/GenBank/DDBJ whole genome shotgun (WGS) entry which is preliminary data.</text>
</comment>
<evidence type="ECO:0000259" key="2">
    <source>
        <dbReference type="Pfam" id="PF13480"/>
    </source>
</evidence>
<evidence type="ECO:0000256" key="1">
    <source>
        <dbReference type="SAM" id="MobiDB-lite"/>
    </source>
</evidence>